<dbReference type="PANTHER" id="PTHR47245:SF2">
    <property type="entry name" value="PEPTIDYL-PROLYL CIS-TRANS ISOMERASE HP_0175-RELATED"/>
    <property type="match status" value="1"/>
</dbReference>
<dbReference type="InterPro" id="IPR027304">
    <property type="entry name" value="Trigger_fact/SurA_dom_sf"/>
</dbReference>
<dbReference type="Pfam" id="PF13624">
    <property type="entry name" value="SurA_N_3"/>
    <property type="match status" value="1"/>
</dbReference>
<dbReference type="InterPro" id="IPR050245">
    <property type="entry name" value="PrsA_foldase"/>
</dbReference>
<keyword evidence="1" id="KW-1133">Transmembrane helix</keyword>
<proteinExistence type="predicted"/>
<keyword evidence="1" id="KW-0812">Transmembrane</keyword>
<evidence type="ECO:0000313" key="2">
    <source>
        <dbReference type="EMBL" id="OGK38895.1"/>
    </source>
</evidence>
<dbReference type="SUPFAM" id="SSF109998">
    <property type="entry name" value="Triger factor/SurA peptide-binding domain-like"/>
    <property type="match status" value="1"/>
</dbReference>
<evidence type="ECO:0008006" key="4">
    <source>
        <dbReference type="Google" id="ProtNLM"/>
    </source>
</evidence>
<dbReference type="EMBL" id="MGAE01000038">
    <property type="protein sequence ID" value="OGK38895.1"/>
    <property type="molecule type" value="Genomic_DNA"/>
</dbReference>
<sequence length="225" mass="25319">MAVRKTTSRTSRLKKAITVTDSTFKNDAASNMTMRPAYAKWAVLLGIIVALGYAFKSLFVVALVNNQPITRIKVIQELERQGGEQTLSAIVSQTLIEQEAKKKGIRVTKEEIAAEVKKVEAQLKSQGQSLDQVLSAQGLTRKDVEDQTEIRIMLEKLLVNKVKVTEKEVDAAYEVQKEGFGPTVTEKQGKEQVRQNLQDQKLSTEVQTYLQALQKKAKILYFKEY</sequence>
<accession>A0A1F7I6B8</accession>
<dbReference type="Proteomes" id="UP000179024">
    <property type="component" value="Unassembled WGS sequence"/>
</dbReference>
<dbReference type="PANTHER" id="PTHR47245">
    <property type="entry name" value="PEPTIDYLPROLYL ISOMERASE"/>
    <property type="match status" value="1"/>
</dbReference>
<evidence type="ECO:0000313" key="3">
    <source>
        <dbReference type="Proteomes" id="UP000179024"/>
    </source>
</evidence>
<protein>
    <recommendedName>
        <fullName evidence="4">SurA N-terminal domain-containing protein</fullName>
    </recommendedName>
</protein>
<keyword evidence="1" id="KW-0472">Membrane</keyword>
<evidence type="ECO:0000256" key="1">
    <source>
        <dbReference type="SAM" id="Phobius"/>
    </source>
</evidence>
<feature type="transmembrane region" description="Helical" evidence="1">
    <location>
        <begin position="41"/>
        <end position="64"/>
    </location>
</feature>
<reference evidence="2 3" key="1">
    <citation type="journal article" date="2016" name="Nat. Commun.">
        <title>Thousands of microbial genomes shed light on interconnected biogeochemical processes in an aquifer system.</title>
        <authorList>
            <person name="Anantharaman K."/>
            <person name="Brown C.T."/>
            <person name="Hug L.A."/>
            <person name="Sharon I."/>
            <person name="Castelle C.J."/>
            <person name="Probst A.J."/>
            <person name="Thomas B.C."/>
            <person name="Singh A."/>
            <person name="Wilkins M.J."/>
            <person name="Karaoz U."/>
            <person name="Brodie E.L."/>
            <person name="Williams K.H."/>
            <person name="Hubbard S.S."/>
            <person name="Banfield J.F."/>
        </authorList>
    </citation>
    <scope>NUCLEOTIDE SEQUENCE [LARGE SCALE GENOMIC DNA]</scope>
</reference>
<comment type="caution">
    <text evidence="2">The sequence shown here is derived from an EMBL/GenBank/DDBJ whole genome shotgun (WGS) entry which is preliminary data.</text>
</comment>
<name>A0A1F7I6B8_9BACT</name>
<dbReference type="AlphaFoldDB" id="A0A1F7I6B8"/>
<gene>
    <name evidence="2" type="ORF">A3F34_01945</name>
</gene>
<organism evidence="2 3">
    <name type="scientific">Candidatus Roizmanbacteria bacterium RIFCSPHIGHO2_12_FULL_44_10</name>
    <dbReference type="NCBI Taxonomy" id="1802054"/>
    <lineage>
        <taxon>Bacteria</taxon>
        <taxon>Candidatus Roizmaniibacteriota</taxon>
    </lineage>
</organism>
<dbReference type="Gene3D" id="1.10.4030.10">
    <property type="entry name" value="Porin chaperone SurA, peptide-binding domain"/>
    <property type="match status" value="1"/>
</dbReference>